<evidence type="ECO:0000313" key="12">
    <source>
        <dbReference type="EMBL" id="WVX66527.1"/>
    </source>
</evidence>
<reference evidence="12 13" key="1">
    <citation type="journal article" date="2024" name="Environ. Microbiol.">
        <title>Novel evolutionary insights on the interactions of the Holosporales (Alphaproteobacteria) with eukaryotic hosts from comparative genomics.</title>
        <authorList>
            <person name="Giovannini M."/>
            <person name="Petroni G."/>
            <person name="Castelli M."/>
        </authorList>
    </citation>
    <scope>NUCLEOTIDE SEQUENCE [LARGE SCALE GENOMIC DNA]</scope>
    <source>
        <strain evidence="12 13">US_Bl 15I1</strain>
    </source>
</reference>
<dbReference type="PROSITE" id="PS00486">
    <property type="entry name" value="DNA_MISMATCH_REPAIR_2"/>
    <property type="match status" value="1"/>
</dbReference>
<protein>
    <recommendedName>
        <fullName evidence="2 9">DNA mismatch repair protein MutS</fullName>
    </recommendedName>
</protein>
<keyword evidence="13" id="KW-1185">Reference proteome</keyword>
<feature type="domain" description="DNA mismatch repair proteins mutS family" evidence="11">
    <location>
        <begin position="725"/>
        <end position="741"/>
    </location>
</feature>
<dbReference type="Gene3D" id="1.10.1420.10">
    <property type="match status" value="2"/>
</dbReference>
<dbReference type="Pfam" id="PF00488">
    <property type="entry name" value="MutS_V"/>
    <property type="match status" value="1"/>
</dbReference>
<evidence type="ECO:0000256" key="3">
    <source>
        <dbReference type="ARBA" id="ARBA00022741"/>
    </source>
</evidence>
<dbReference type="SUPFAM" id="SSF52540">
    <property type="entry name" value="P-loop containing nucleoside triphosphate hydrolases"/>
    <property type="match status" value="1"/>
</dbReference>
<evidence type="ECO:0000256" key="10">
    <source>
        <dbReference type="RuleBase" id="RU003756"/>
    </source>
</evidence>
<evidence type="ECO:0000256" key="1">
    <source>
        <dbReference type="ARBA" id="ARBA00006271"/>
    </source>
</evidence>
<dbReference type="NCBIfam" id="TIGR01070">
    <property type="entry name" value="mutS1"/>
    <property type="match status" value="1"/>
</dbReference>
<evidence type="ECO:0000259" key="11">
    <source>
        <dbReference type="PROSITE" id="PS00486"/>
    </source>
</evidence>
<keyword evidence="3 9" id="KW-0547">Nucleotide-binding</keyword>
<evidence type="ECO:0000256" key="6">
    <source>
        <dbReference type="ARBA" id="ARBA00023125"/>
    </source>
</evidence>
<dbReference type="NCBIfam" id="NF003810">
    <property type="entry name" value="PRK05399.1"/>
    <property type="match status" value="1"/>
</dbReference>
<dbReference type="PANTHER" id="PTHR11361:SF34">
    <property type="entry name" value="DNA MISMATCH REPAIR PROTEIN MSH1, MITOCHONDRIAL"/>
    <property type="match status" value="1"/>
</dbReference>
<dbReference type="SUPFAM" id="SSF53150">
    <property type="entry name" value="DNA repair protein MutS, domain II"/>
    <property type="match status" value="1"/>
</dbReference>
<dbReference type="SUPFAM" id="SSF55271">
    <property type="entry name" value="DNA repair protein MutS, domain I"/>
    <property type="match status" value="1"/>
</dbReference>
<dbReference type="PANTHER" id="PTHR11361">
    <property type="entry name" value="DNA MISMATCH REPAIR PROTEIN MUTS FAMILY MEMBER"/>
    <property type="match status" value="1"/>
</dbReference>
<proteinExistence type="inferred from homology"/>
<dbReference type="InterPro" id="IPR007695">
    <property type="entry name" value="DNA_mismatch_repair_MutS-lik_N"/>
</dbReference>
<dbReference type="Gene3D" id="3.40.50.300">
    <property type="entry name" value="P-loop containing nucleotide triphosphate hydrolases"/>
    <property type="match status" value="1"/>
</dbReference>
<dbReference type="Pfam" id="PF05188">
    <property type="entry name" value="MutS_II"/>
    <property type="match status" value="1"/>
</dbReference>
<accession>A0ABZ2C507</accession>
<dbReference type="InterPro" id="IPR000432">
    <property type="entry name" value="DNA_mismatch_repair_MutS_C"/>
</dbReference>
<dbReference type="InterPro" id="IPR045076">
    <property type="entry name" value="MutS"/>
</dbReference>
<dbReference type="Proteomes" id="UP001330434">
    <property type="component" value="Chromosome"/>
</dbReference>
<evidence type="ECO:0000256" key="5">
    <source>
        <dbReference type="ARBA" id="ARBA00022840"/>
    </source>
</evidence>
<organism evidence="12 13">
    <name type="scientific">Candidatus Bealeia paramacronuclearis</name>
    <dbReference type="NCBI Taxonomy" id="1921001"/>
    <lineage>
        <taxon>Bacteria</taxon>
        <taxon>Pseudomonadati</taxon>
        <taxon>Pseudomonadota</taxon>
        <taxon>Alphaproteobacteria</taxon>
        <taxon>Holosporales</taxon>
        <taxon>Holosporaceae</taxon>
        <taxon>Candidatus Bealeia</taxon>
    </lineage>
</organism>
<dbReference type="InterPro" id="IPR036187">
    <property type="entry name" value="DNA_mismatch_repair_MutS_sf"/>
</dbReference>
<sequence length="887" mass="99212">MLSVNSIIEMVMNLNKTHLESQVPTLTPMMAQYLEIKSQNPGCLLFYRLGDFYELFFEDAIVASKALDITLTRRGKAGDGDEIPMCGVPFHASDNYLSRLIKQGFSVAVCEQAEDPKTRKNAKGPLARKVVRVVTPGTLTEENLLDSKFNNFLMALVPGTSGKEKGQVGVSVCDLSTGDFFIEQTDFGALGSLLSRLEPKEILLPDFLLEEPDLFETFQDWKKRLKPFPKSRFDAENGEKRLQEVFATKALDAFGFKSRLQMASAGAVLDYIYLTQKDALPRLNPPRTLSAENHLYMDGATRKNLELFYTLTGQRSGSLLDHLDHTLTSGGGRLLVHHLALPLLDVEVLEKRLSLVDFFFCNGKVLADIRTLLAPIPDLERCLSRLSLGRGGPRDLGAIKLTLHQISALKTYFKNLIQTPDVFQKLVHHLGHFEPLLEKFTRALSDHLPLLTRDGNFIREGFLEELDTFIQLRDQGRTHIQSLQEKYAGETDIGALKIKTNNVLGYHIEVGANHHKKLDDRFIHRQTTANTMRYSTVELSELEQKLMQAADQALALEMRLFENLRDDILKASDDLVRAAKALSALDVAQSHAHLASVENYTKPELEDSTILEIQGGRHPVVEVGLKSQNQDAFIPNDCVLDQSSPFWLLTGPNMAGKSTFLRQNALIVILAQMGSFVPATRARIGIVDRIFSRIGASDDLARGRSTFMVEMVETATILHQSTPKSFVILDEIGRGTSTYDGLSIAWSCVEYLCQKLKSRTLFATHYHELSELEGKLSELTCHTVKIKEWEGKVIFMHQVIPGKADQSYGIHVAELAGLPKSVITRATQILERLEKPKAAPVLPLFEFKEAEKPYISPLEDALKSINPDALSPRDALEELYRLKSMTA</sequence>
<dbReference type="SMART" id="SM00533">
    <property type="entry name" value="MUTSd"/>
    <property type="match status" value="1"/>
</dbReference>
<dbReference type="Pfam" id="PF05192">
    <property type="entry name" value="MutS_III"/>
    <property type="match status" value="1"/>
</dbReference>
<dbReference type="Gene3D" id="3.40.1170.10">
    <property type="entry name" value="DNA repair protein MutS, domain I"/>
    <property type="match status" value="1"/>
</dbReference>
<dbReference type="InterPro" id="IPR007860">
    <property type="entry name" value="DNA_mmatch_repair_MutS_con_dom"/>
</dbReference>
<dbReference type="Pfam" id="PF01624">
    <property type="entry name" value="MutS_I"/>
    <property type="match status" value="1"/>
</dbReference>
<keyword evidence="5 9" id="KW-0067">ATP-binding</keyword>
<evidence type="ECO:0000313" key="13">
    <source>
        <dbReference type="Proteomes" id="UP001330434"/>
    </source>
</evidence>
<dbReference type="HAMAP" id="MF_00096">
    <property type="entry name" value="MutS"/>
    <property type="match status" value="1"/>
</dbReference>
<comment type="function">
    <text evidence="8 9">This protein is involved in the repair of mismatches in DNA. It is possible that it carries out the mismatch recognition step. This protein has a weak ATPase activity.</text>
</comment>
<dbReference type="Pfam" id="PF05190">
    <property type="entry name" value="MutS_IV"/>
    <property type="match status" value="1"/>
</dbReference>
<keyword evidence="4 9" id="KW-0227">DNA damage</keyword>
<dbReference type="SMART" id="SM00534">
    <property type="entry name" value="MUTSac"/>
    <property type="match status" value="1"/>
</dbReference>
<gene>
    <name evidence="9" type="primary">mutS</name>
    <name evidence="12" type="ORF">Bealeia1_00706</name>
</gene>
<evidence type="ECO:0000256" key="4">
    <source>
        <dbReference type="ARBA" id="ARBA00022763"/>
    </source>
</evidence>
<dbReference type="CDD" id="cd03284">
    <property type="entry name" value="ABC_MutS1"/>
    <property type="match status" value="1"/>
</dbReference>
<dbReference type="InterPro" id="IPR016151">
    <property type="entry name" value="DNA_mismatch_repair_MutS_N"/>
</dbReference>
<name>A0ABZ2C507_9PROT</name>
<comment type="similarity">
    <text evidence="1 9 10">Belongs to the DNA mismatch repair MutS family.</text>
</comment>
<dbReference type="InterPro" id="IPR005748">
    <property type="entry name" value="DNA_mismatch_repair_MutS"/>
</dbReference>
<dbReference type="SUPFAM" id="SSF48334">
    <property type="entry name" value="DNA repair protein MutS, domain III"/>
    <property type="match status" value="1"/>
</dbReference>
<dbReference type="InterPro" id="IPR036678">
    <property type="entry name" value="MutS_con_dom_sf"/>
</dbReference>
<dbReference type="EMBL" id="CP133270">
    <property type="protein sequence ID" value="WVX66527.1"/>
    <property type="molecule type" value="Genomic_DNA"/>
</dbReference>
<dbReference type="InterPro" id="IPR017261">
    <property type="entry name" value="DNA_mismatch_repair_MutS/MSH"/>
</dbReference>
<dbReference type="InterPro" id="IPR007696">
    <property type="entry name" value="DNA_mismatch_repair_MutS_core"/>
</dbReference>
<evidence type="ECO:0000256" key="2">
    <source>
        <dbReference type="ARBA" id="ARBA00021982"/>
    </source>
</evidence>
<dbReference type="InterPro" id="IPR027417">
    <property type="entry name" value="P-loop_NTPase"/>
</dbReference>
<dbReference type="InterPro" id="IPR007861">
    <property type="entry name" value="DNA_mismatch_repair_MutS_clamp"/>
</dbReference>
<dbReference type="Gene3D" id="3.30.420.110">
    <property type="entry name" value="MutS, connector domain"/>
    <property type="match status" value="1"/>
</dbReference>
<dbReference type="Gene3D" id="6.10.140.430">
    <property type="match status" value="1"/>
</dbReference>
<keyword evidence="7 9" id="KW-0234">DNA repair</keyword>
<dbReference type="PIRSF" id="PIRSF037677">
    <property type="entry name" value="DNA_mis_repair_Msh6"/>
    <property type="match status" value="1"/>
</dbReference>
<evidence type="ECO:0000256" key="7">
    <source>
        <dbReference type="ARBA" id="ARBA00023204"/>
    </source>
</evidence>
<feature type="binding site" evidence="9">
    <location>
        <begin position="651"/>
        <end position="658"/>
    </location>
    <ligand>
        <name>ATP</name>
        <dbReference type="ChEBI" id="CHEBI:30616"/>
    </ligand>
</feature>
<keyword evidence="6 9" id="KW-0238">DNA-binding</keyword>
<evidence type="ECO:0000256" key="9">
    <source>
        <dbReference type="HAMAP-Rule" id="MF_00096"/>
    </source>
</evidence>
<evidence type="ECO:0000256" key="8">
    <source>
        <dbReference type="ARBA" id="ARBA00024647"/>
    </source>
</evidence>